<proteinExistence type="predicted"/>
<accession>A0A1S2NXC4</accession>
<dbReference type="STRING" id="1428652.BIV24_27565"/>
<organism evidence="4 5">
    <name type="scientific">Streptomyces colonosanans</name>
    <dbReference type="NCBI Taxonomy" id="1428652"/>
    <lineage>
        <taxon>Bacteria</taxon>
        <taxon>Bacillati</taxon>
        <taxon>Actinomycetota</taxon>
        <taxon>Actinomycetes</taxon>
        <taxon>Kitasatosporales</taxon>
        <taxon>Streptomycetaceae</taxon>
        <taxon>Streptomyces</taxon>
    </lineage>
</organism>
<evidence type="ECO:0000259" key="3">
    <source>
        <dbReference type="Pfam" id="PF14016"/>
    </source>
</evidence>
<evidence type="ECO:0000256" key="1">
    <source>
        <dbReference type="SAM" id="MobiDB-lite"/>
    </source>
</evidence>
<dbReference type="RefSeq" id="WP_071369178.1">
    <property type="nucleotide sequence ID" value="NZ_MLYP01000083.1"/>
</dbReference>
<evidence type="ECO:0000256" key="2">
    <source>
        <dbReference type="SAM" id="SignalP"/>
    </source>
</evidence>
<dbReference type="Pfam" id="PF14016">
    <property type="entry name" value="DUF4232"/>
    <property type="match status" value="1"/>
</dbReference>
<protein>
    <recommendedName>
        <fullName evidence="3">DUF4232 domain-containing protein</fullName>
    </recommendedName>
</protein>
<dbReference type="InterPro" id="IPR025326">
    <property type="entry name" value="DUF4232"/>
</dbReference>
<reference evidence="4 5" key="1">
    <citation type="submission" date="2016-10" db="EMBL/GenBank/DDBJ databases">
        <title>Genome sequence of Streptomyces sp. MUSC 93.</title>
        <authorList>
            <person name="Lee L.-H."/>
            <person name="Ser H.-L."/>
            <person name="Law J.W.-F."/>
        </authorList>
    </citation>
    <scope>NUCLEOTIDE SEQUENCE [LARGE SCALE GENOMIC DNA]</scope>
    <source>
        <strain evidence="4 5">MUSC 93</strain>
    </source>
</reference>
<dbReference type="AlphaFoldDB" id="A0A1S2NXC4"/>
<evidence type="ECO:0000313" key="5">
    <source>
        <dbReference type="Proteomes" id="UP000179935"/>
    </source>
</evidence>
<name>A0A1S2NXC4_9ACTN</name>
<dbReference type="Proteomes" id="UP000179935">
    <property type="component" value="Unassembled WGS sequence"/>
</dbReference>
<comment type="caution">
    <text evidence="4">The sequence shown here is derived from an EMBL/GenBank/DDBJ whole genome shotgun (WGS) entry which is preliminary data.</text>
</comment>
<feature type="chain" id="PRO_5038994733" description="DUF4232 domain-containing protein" evidence="2">
    <location>
        <begin position="21"/>
        <end position="300"/>
    </location>
</feature>
<feature type="region of interest" description="Disordered" evidence="1">
    <location>
        <begin position="27"/>
        <end position="52"/>
    </location>
</feature>
<dbReference type="EMBL" id="MLYP01000083">
    <property type="protein sequence ID" value="OIJ85825.1"/>
    <property type="molecule type" value="Genomic_DNA"/>
</dbReference>
<keyword evidence="5" id="KW-1185">Reference proteome</keyword>
<feature type="domain" description="DUF4232" evidence="3">
    <location>
        <begin position="149"/>
        <end position="286"/>
    </location>
</feature>
<feature type="region of interest" description="Disordered" evidence="1">
    <location>
        <begin position="279"/>
        <end position="300"/>
    </location>
</feature>
<evidence type="ECO:0000313" key="4">
    <source>
        <dbReference type="EMBL" id="OIJ85825.1"/>
    </source>
</evidence>
<keyword evidence="2" id="KW-0732">Signal</keyword>
<gene>
    <name evidence="4" type="ORF">BIV24_27565</name>
</gene>
<sequence>MRRVALALPAAIAGALLLPACGSSPDGVNDPSCGKPAGTSSSALPGNPSDPKTDGVKIVGAAACPAFEVTNEATEAVTYTITFQLLSSSGAALESSKQTVPSVKPGQTVQHAVDLGELPGGARGEARRVKIIKVRSVPTAEAPTEAGPCPPSGVRVYVDDGDAAMGLRAVGLHLTNCGTDAYRLNGYPQLQLLDEGHELVDSVRILHGGDTIATGTGADVKPQPLVLRPGESARAGLIWRNTTGMGSDPMDAPYVRVVAKPGADAVMVTPELDLGTTGKVGVGAWQRDDTSRPAPPVPRE</sequence>
<dbReference type="OrthoDB" id="3827416at2"/>
<feature type="signal peptide" evidence="2">
    <location>
        <begin position="1"/>
        <end position="20"/>
    </location>
</feature>